<dbReference type="HAMAP" id="MF_00228">
    <property type="entry name" value="Thz_kinase"/>
    <property type="match status" value="1"/>
</dbReference>
<keyword evidence="7 11" id="KW-0418">Kinase</keyword>
<proteinExistence type="inferred from homology"/>
<comment type="similarity">
    <text evidence="11">Belongs to the Thz kinase family.</text>
</comment>
<protein>
    <recommendedName>
        <fullName evidence="11">Hydroxyethylthiazole kinase</fullName>
        <ecNumber evidence="11">2.7.1.50</ecNumber>
    </recommendedName>
    <alternativeName>
        <fullName evidence="11">4-methyl-5-beta-hydroxyethylthiazole kinase</fullName>
        <shortName evidence="11">TH kinase</shortName>
        <shortName evidence="11">Thz kinase</shortName>
    </alternativeName>
</protein>
<keyword evidence="4 11" id="KW-0808">Transferase</keyword>
<dbReference type="UniPathway" id="UPA00060">
    <property type="reaction ID" value="UER00139"/>
</dbReference>
<organism evidence="12 13">
    <name type="scientific">Pullulanibacillus pueri</name>
    <dbReference type="NCBI Taxonomy" id="1437324"/>
    <lineage>
        <taxon>Bacteria</taxon>
        <taxon>Bacillati</taxon>
        <taxon>Bacillota</taxon>
        <taxon>Bacilli</taxon>
        <taxon>Bacillales</taxon>
        <taxon>Sporolactobacillaceae</taxon>
        <taxon>Pullulanibacillus</taxon>
    </lineage>
</organism>
<evidence type="ECO:0000256" key="9">
    <source>
        <dbReference type="ARBA" id="ARBA00022842"/>
    </source>
</evidence>
<keyword evidence="6 11" id="KW-0547">Nucleotide-binding</keyword>
<comment type="pathway">
    <text evidence="3 11">Cofactor biosynthesis; thiamine diphosphate biosynthesis; 4-methyl-5-(2-phosphoethyl)-thiazole from 5-(2-hydroxyethyl)-4-methylthiazole: step 1/1.</text>
</comment>
<dbReference type="AlphaFoldDB" id="A0A8J2ZVN9"/>
<keyword evidence="10 11" id="KW-0784">Thiamine biosynthesis</keyword>
<evidence type="ECO:0000256" key="1">
    <source>
        <dbReference type="ARBA" id="ARBA00001771"/>
    </source>
</evidence>
<gene>
    <name evidence="11 12" type="primary">thiM</name>
    <name evidence="12" type="ORF">GCM10007096_20190</name>
</gene>
<comment type="cofactor">
    <cofactor evidence="2 11">
        <name>Mg(2+)</name>
        <dbReference type="ChEBI" id="CHEBI:18420"/>
    </cofactor>
</comment>
<feature type="binding site" evidence="11">
    <location>
        <position position="46"/>
    </location>
    <ligand>
        <name>substrate</name>
    </ligand>
</feature>
<dbReference type="CDD" id="cd01170">
    <property type="entry name" value="THZ_kinase"/>
    <property type="match status" value="1"/>
</dbReference>
<dbReference type="Proteomes" id="UP000656813">
    <property type="component" value="Unassembled WGS sequence"/>
</dbReference>
<dbReference type="Pfam" id="PF02110">
    <property type="entry name" value="HK"/>
    <property type="match status" value="1"/>
</dbReference>
<evidence type="ECO:0000313" key="13">
    <source>
        <dbReference type="Proteomes" id="UP000656813"/>
    </source>
</evidence>
<dbReference type="GO" id="GO:0009229">
    <property type="term" value="P:thiamine diphosphate biosynthetic process"/>
    <property type="evidence" value="ECO:0007669"/>
    <property type="project" value="UniProtKB-UniRule"/>
</dbReference>
<evidence type="ECO:0000256" key="11">
    <source>
        <dbReference type="HAMAP-Rule" id="MF_00228"/>
    </source>
</evidence>
<dbReference type="NCBIfam" id="NF006830">
    <property type="entry name" value="PRK09355.1"/>
    <property type="match status" value="1"/>
</dbReference>
<dbReference type="GO" id="GO:0008972">
    <property type="term" value="F:phosphomethylpyrimidine kinase activity"/>
    <property type="evidence" value="ECO:0007669"/>
    <property type="project" value="TreeGrafter"/>
</dbReference>
<evidence type="ECO:0000256" key="8">
    <source>
        <dbReference type="ARBA" id="ARBA00022840"/>
    </source>
</evidence>
<evidence type="ECO:0000256" key="6">
    <source>
        <dbReference type="ARBA" id="ARBA00022741"/>
    </source>
</evidence>
<dbReference type="GO" id="GO:0008902">
    <property type="term" value="F:hydroxymethylpyrimidine kinase activity"/>
    <property type="evidence" value="ECO:0007669"/>
    <property type="project" value="TreeGrafter"/>
</dbReference>
<accession>A0A8J2ZVN9</accession>
<dbReference type="Gene3D" id="3.40.1190.20">
    <property type="match status" value="1"/>
</dbReference>
<comment type="catalytic activity">
    <reaction evidence="1 11">
        <text>5-(2-hydroxyethyl)-4-methylthiazole + ATP = 4-methyl-5-(2-phosphooxyethyl)-thiazole + ADP + H(+)</text>
        <dbReference type="Rhea" id="RHEA:24212"/>
        <dbReference type="ChEBI" id="CHEBI:15378"/>
        <dbReference type="ChEBI" id="CHEBI:17957"/>
        <dbReference type="ChEBI" id="CHEBI:30616"/>
        <dbReference type="ChEBI" id="CHEBI:58296"/>
        <dbReference type="ChEBI" id="CHEBI:456216"/>
        <dbReference type="EC" id="2.7.1.50"/>
    </reaction>
</comment>
<dbReference type="PRINTS" id="PR01099">
    <property type="entry name" value="HYETHTZKNASE"/>
</dbReference>
<comment type="function">
    <text evidence="11">Catalyzes the phosphorylation of the hydroxyl group of 4-methyl-5-beta-hydroxyethylthiazole (THZ).</text>
</comment>
<evidence type="ECO:0000313" key="12">
    <source>
        <dbReference type="EMBL" id="GGH81781.1"/>
    </source>
</evidence>
<keyword evidence="13" id="KW-1185">Reference proteome</keyword>
<feature type="binding site" evidence="11">
    <location>
        <position position="168"/>
    </location>
    <ligand>
        <name>ATP</name>
        <dbReference type="ChEBI" id="CHEBI:30616"/>
    </ligand>
</feature>
<keyword evidence="8 11" id="KW-0067">ATP-binding</keyword>
<dbReference type="EMBL" id="BMFV01000013">
    <property type="protein sequence ID" value="GGH81781.1"/>
    <property type="molecule type" value="Genomic_DNA"/>
</dbReference>
<dbReference type="GO" id="GO:0009228">
    <property type="term" value="P:thiamine biosynthetic process"/>
    <property type="evidence" value="ECO:0007669"/>
    <property type="project" value="UniProtKB-KW"/>
</dbReference>
<keyword evidence="5 11" id="KW-0479">Metal-binding</keyword>
<dbReference type="SUPFAM" id="SSF53613">
    <property type="entry name" value="Ribokinase-like"/>
    <property type="match status" value="1"/>
</dbReference>
<evidence type="ECO:0000256" key="7">
    <source>
        <dbReference type="ARBA" id="ARBA00022777"/>
    </source>
</evidence>
<dbReference type="PIRSF" id="PIRSF000513">
    <property type="entry name" value="Thz_kinase"/>
    <property type="match status" value="1"/>
</dbReference>
<dbReference type="GO" id="GO:0005829">
    <property type="term" value="C:cytosol"/>
    <property type="evidence" value="ECO:0007669"/>
    <property type="project" value="TreeGrafter"/>
</dbReference>
<dbReference type="PANTHER" id="PTHR20858:SF17">
    <property type="entry name" value="HYDROXYMETHYLPYRIMIDINE_PHOSPHOMETHYLPYRIMIDINE KINASE THI20-RELATED"/>
    <property type="match status" value="1"/>
</dbReference>
<evidence type="ECO:0000256" key="4">
    <source>
        <dbReference type="ARBA" id="ARBA00022679"/>
    </source>
</evidence>
<sequence length="270" mass="28536">MTIYEAIHHLIEDIKASRPLIHHITNAVTINDCANVTLAVGASPVMADDPQDAEEMTAHAEALVINMGTLSERTVQAMLVSGKVANKKGIPVIFDPVGVGATSYRMEVAKILLHSIRFSVIRGNSSEIRALAGIESNGRGVDAGDSMEDVATIAKHLAEQHACIVAVTGQKDVITDGRQLAEITGGHPMLAQVSGTGCMTNSLIASACAVTKDHMSATITGIALMNRAGELGYARLQQNEGTGMFRVRLIDALSLMTKEALQEGGTILVR</sequence>
<comment type="caution">
    <text evidence="12">The sequence shown here is derived from an EMBL/GenBank/DDBJ whole genome shotgun (WGS) entry which is preliminary data.</text>
</comment>
<evidence type="ECO:0000256" key="5">
    <source>
        <dbReference type="ARBA" id="ARBA00022723"/>
    </source>
</evidence>
<evidence type="ECO:0000256" key="10">
    <source>
        <dbReference type="ARBA" id="ARBA00022977"/>
    </source>
</evidence>
<dbReference type="NCBIfam" id="TIGR00694">
    <property type="entry name" value="thiM"/>
    <property type="match status" value="1"/>
</dbReference>
<dbReference type="RefSeq" id="WP_188497276.1">
    <property type="nucleotide sequence ID" value="NZ_BMFV01000013.1"/>
</dbReference>
<name>A0A8J2ZVN9_9BACL</name>
<feature type="binding site" evidence="11">
    <location>
        <position position="122"/>
    </location>
    <ligand>
        <name>ATP</name>
        <dbReference type="ChEBI" id="CHEBI:30616"/>
    </ligand>
</feature>
<evidence type="ECO:0000256" key="2">
    <source>
        <dbReference type="ARBA" id="ARBA00001946"/>
    </source>
</evidence>
<dbReference type="InterPro" id="IPR029056">
    <property type="entry name" value="Ribokinase-like"/>
</dbReference>
<evidence type="ECO:0000256" key="3">
    <source>
        <dbReference type="ARBA" id="ARBA00004868"/>
    </source>
</evidence>
<dbReference type="PANTHER" id="PTHR20858">
    <property type="entry name" value="PHOSPHOMETHYLPYRIMIDINE KINASE"/>
    <property type="match status" value="1"/>
</dbReference>
<reference evidence="12" key="2">
    <citation type="submission" date="2020-09" db="EMBL/GenBank/DDBJ databases">
        <authorList>
            <person name="Sun Q."/>
            <person name="Zhou Y."/>
        </authorList>
    </citation>
    <scope>NUCLEOTIDE SEQUENCE</scope>
    <source>
        <strain evidence="12">CGMCC 1.12777</strain>
    </source>
</reference>
<dbReference type="InterPro" id="IPR000417">
    <property type="entry name" value="Hyethyz_kinase"/>
</dbReference>
<feature type="binding site" evidence="11">
    <location>
        <position position="195"/>
    </location>
    <ligand>
        <name>substrate</name>
    </ligand>
</feature>
<dbReference type="EC" id="2.7.1.50" evidence="11"/>
<keyword evidence="9 11" id="KW-0460">Magnesium</keyword>
<dbReference type="GO" id="GO:0004417">
    <property type="term" value="F:hydroxyethylthiazole kinase activity"/>
    <property type="evidence" value="ECO:0007669"/>
    <property type="project" value="UniProtKB-UniRule"/>
</dbReference>
<dbReference type="GO" id="GO:0000287">
    <property type="term" value="F:magnesium ion binding"/>
    <property type="evidence" value="ECO:0007669"/>
    <property type="project" value="UniProtKB-UniRule"/>
</dbReference>
<reference evidence="12" key="1">
    <citation type="journal article" date="2014" name="Int. J. Syst. Evol. Microbiol.">
        <title>Complete genome sequence of Corynebacterium casei LMG S-19264T (=DSM 44701T), isolated from a smear-ripened cheese.</title>
        <authorList>
            <consortium name="US DOE Joint Genome Institute (JGI-PGF)"/>
            <person name="Walter F."/>
            <person name="Albersmeier A."/>
            <person name="Kalinowski J."/>
            <person name="Ruckert C."/>
        </authorList>
    </citation>
    <scope>NUCLEOTIDE SEQUENCE</scope>
    <source>
        <strain evidence="12">CGMCC 1.12777</strain>
    </source>
</reference>
<dbReference type="GO" id="GO:0005524">
    <property type="term" value="F:ATP binding"/>
    <property type="evidence" value="ECO:0007669"/>
    <property type="project" value="UniProtKB-UniRule"/>
</dbReference>